<sequence>MIQLVDVTKTFDRFAAVKGANMMVPKGSIYGLLGPNGAGKTTLLKMMAGILRQDRGTIAVDGEDVWENVRIKQRLLFLPDFVYFFPHATIRQMADFYEQVYPSFSRGRFMELQSVFALDPNKKIQQFSKGMQRQAAFWLAFSVRPDVLIMDEPLDGLDAFVRRHVKQLFIEEVTEREMTVVVSSHNLRELEDLCDIVGLMAQGTVRMERDLNELRAGMHKIQVAFRGGFPSELTKHLDIVHREERGSIVLLVVRGEKRQIEKTVNSFSPLIFDVLPLSLEEIFLYEMGGAAHVCETVIG</sequence>
<dbReference type="PROSITE" id="PS50893">
    <property type="entry name" value="ABC_TRANSPORTER_2"/>
    <property type="match status" value="1"/>
</dbReference>
<dbReference type="InterPro" id="IPR003439">
    <property type="entry name" value="ABC_transporter-like_ATP-bd"/>
</dbReference>
<dbReference type="EMBL" id="JYBP01000003">
    <property type="protein sequence ID" value="KJE26958.1"/>
    <property type="molecule type" value="Genomic_DNA"/>
</dbReference>
<proteinExistence type="predicted"/>
<dbReference type="InterPro" id="IPR003593">
    <property type="entry name" value="AAA+_ATPase"/>
</dbReference>
<protein>
    <submittedName>
        <fullName evidence="5">ABC transporter family protein</fullName>
    </submittedName>
</protein>
<keyword evidence="2" id="KW-0547">Nucleotide-binding</keyword>
<dbReference type="GO" id="GO:0005524">
    <property type="term" value="F:ATP binding"/>
    <property type="evidence" value="ECO:0007669"/>
    <property type="project" value="UniProtKB-KW"/>
</dbReference>
<dbReference type="CDD" id="cd03230">
    <property type="entry name" value="ABC_DR_subfamily_A"/>
    <property type="match status" value="1"/>
</dbReference>
<dbReference type="SMART" id="SM00382">
    <property type="entry name" value="AAA"/>
    <property type="match status" value="1"/>
</dbReference>
<evidence type="ECO:0000256" key="3">
    <source>
        <dbReference type="ARBA" id="ARBA00022840"/>
    </source>
</evidence>
<dbReference type="InterPro" id="IPR051782">
    <property type="entry name" value="ABC_Transporter_VariousFunc"/>
</dbReference>
<dbReference type="InterPro" id="IPR027417">
    <property type="entry name" value="P-loop_NTPase"/>
</dbReference>
<dbReference type="OrthoDB" id="9804819at2"/>
<accession>A0A0D8BRX0</accession>
<evidence type="ECO:0000256" key="1">
    <source>
        <dbReference type="ARBA" id="ARBA00022448"/>
    </source>
</evidence>
<dbReference type="PANTHER" id="PTHR42939">
    <property type="entry name" value="ABC TRANSPORTER ATP-BINDING PROTEIN ALBC-RELATED"/>
    <property type="match status" value="1"/>
</dbReference>
<dbReference type="Pfam" id="PF00005">
    <property type="entry name" value="ABC_tran"/>
    <property type="match status" value="1"/>
</dbReference>
<evidence type="ECO:0000313" key="6">
    <source>
        <dbReference type="Proteomes" id="UP000032522"/>
    </source>
</evidence>
<name>A0A0D8BRX0_GEOKU</name>
<keyword evidence="3" id="KW-0067">ATP-binding</keyword>
<evidence type="ECO:0000313" key="5">
    <source>
        <dbReference type="EMBL" id="KJE26958.1"/>
    </source>
</evidence>
<dbReference type="Proteomes" id="UP000032522">
    <property type="component" value="Unassembled WGS sequence"/>
</dbReference>
<keyword evidence="1" id="KW-0813">Transport</keyword>
<dbReference type="SUPFAM" id="SSF52540">
    <property type="entry name" value="P-loop containing nucleoside triphosphate hydrolases"/>
    <property type="match status" value="1"/>
</dbReference>
<feature type="domain" description="ABC transporter" evidence="4">
    <location>
        <begin position="2"/>
        <end position="227"/>
    </location>
</feature>
<comment type="caution">
    <text evidence="5">The sequence shown here is derived from an EMBL/GenBank/DDBJ whole genome shotgun (WGS) entry which is preliminary data.</text>
</comment>
<evidence type="ECO:0000256" key="2">
    <source>
        <dbReference type="ARBA" id="ARBA00022741"/>
    </source>
</evidence>
<dbReference type="PATRIC" id="fig|1462.6.peg.1393"/>
<dbReference type="GO" id="GO:0016887">
    <property type="term" value="F:ATP hydrolysis activity"/>
    <property type="evidence" value="ECO:0007669"/>
    <property type="project" value="InterPro"/>
</dbReference>
<dbReference type="Gene3D" id="3.40.50.300">
    <property type="entry name" value="P-loop containing nucleotide triphosphate hydrolases"/>
    <property type="match status" value="1"/>
</dbReference>
<reference evidence="5 6" key="1">
    <citation type="submission" date="2015-01" db="EMBL/GenBank/DDBJ databases">
        <authorList>
            <person name="Filippidou S."/>
            <person name="Jeanneret N."/>
            <person name="Russel-Delif L."/>
            <person name="Junier T."/>
            <person name="Wunderlin T."/>
            <person name="Molina V."/>
            <person name="Johnson S.L."/>
            <person name="Davenport K.W."/>
            <person name="Chain P.S."/>
            <person name="Dorador C."/>
            <person name="Junier P."/>
        </authorList>
    </citation>
    <scope>NUCLEOTIDE SEQUENCE [LARGE SCALE GENOMIC DNA]</scope>
    <source>
        <strain evidence="5 6">Et7/4</strain>
    </source>
</reference>
<organism evidence="5 6">
    <name type="scientific">Geobacillus kaustophilus</name>
    <dbReference type="NCBI Taxonomy" id="1462"/>
    <lineage>
        <taxon>Bacteria</taxon>
        <taxon>Bacillati</taxon>
        <taxon>Bacillota</taxon>
        <taxon>Bacilli</taxon>
        <taxon>Bacillales</taxon>
        <taxon>Anoxybacillaceae</taxon>
        <taxon>Geobacillus</taxon>
        <taxon>Geobacillus thermoleovorans group</taxon>
    </lineage>
</organism>
<dbReference type="AlphaFoldDB" id="A0A0D8BRX0"/>
<gene>
    <name evidence="5" type="ORF">LG52_1203</name>
</gene>
<evidence type="ECO:0000259" key="4">
    <source>
        <dbReference type="PROSITE" id="PS50893"/>
    </source>
</evidence>
<dbReference type="RefSeq" id="WP_044731295.1">
    <property type="nucleotide sequence ID" value="NZ_JYBP01000003.1"/>
</dbReference>
<dbReference type="PANTHER" id="PTHR42939:SF1">
    <property type="entry name" value="ABC TRANSPORTER ATP-BINDING PROTEIN ALBC-RELATED"/>
    <property type="match status" value="1"/>
</dbReference>